<reference evidence="6 7" key="1">
    <citation type="submission" date="2020-01" db="EMBL/GenBank/DDBJ databases">
        <authorList>
            <person name="Lee S.D."/>
        </authorList>
    </citation>
    <scope>NUCLEOTIDE SEQUENCE [LARGE SCALE GENOMIC DNA]</scope>
    <source>
        <strain evidence="6 7">SAP-35</strain>
    </source>
</reference>
<dbReference type="InterPro" id="IPR000847">
    <property type="entry name" value="LysR_HTH_N"/>
</dbReference>
<gene>
    <name evidence="6" type="ORF">GW587_25855</name>
</gene>
<dbReference type="EMBL" id="JAADJT010000014">
    <property type="protein sequence ID" value="NGZ87671.1"/>
    <property type="molecule type" value="Genomic_DNA"/>
</dbReference>
<dbReference type="InterPro" id="IPR005119">
    <property type="entry name" value="LysR_subst-bd"/>
</dbReference>
<dbReference type="SUPFAM" id="SSF46785">
    <property type="entry name" value="Winged helix' DNA-binding domain"/>
    <property type="match status" value="1"/>
</dbReference>
<sequence>MDAVSDLAFFALLMKQGSLAAVARELGVTPPVVTKRLAALERRLGVRLLNRTTRRMSVTHEGEVYLSNGARILADIEELEMKVVSSRAEPKGLLRVNASFGFGRRHIAPAVAAFARRYPEVEVQLQMTERPMNLVDAAYDIGIRIGELPDARITARKIASNRRLLCASPLYLDRVAAPATPNELQRHDCIVIREDEAAYGVWHLSNGRRQEMVKVRGALSTNDGETAVAWALDGYGIIMRSQWDAAPYLRSGRLVPVLAEWSLPGADIFAVYPERLNLSAKVSAFVDFLAERFAPHLGRPGDPQGGW</sequence>
<dbReference type="CDD" id="cd08479">
    <property type="entry name" value="PBP2_CrgA_like_9"/>
    <property type="match status" value="1"/>
</dbReference>
<dbReference type="InterPro" id="IPR058163">
    <property type="entry name" value="LysR-type_TF_proteobact-type"/>
</dbReference>
<evidence type="ECO:0000256" key="4">
    <source>
        <dbReference type="ARBA" id="ARBA00023163"/>
    </source>
</evidence>
<dbReference type="PANTHER" id="PTHR30537:SF5">
    <property type="entry name" value="HTH-TYPE TRANSCRIPTIONAL ACTIVATOR TTDR-RELATED"/>
    <property type="match status" value="1"/>
</dbReference>
<comment type="similarity">
    <text evidence="1">Belongs to the LysR transcriptional regulatory family.</text>
</comment>
<name>A0ABX0FSL8_9BURK</name>
<dbReference type="Gene3D" id="3.40.190.290">
    <property type="match status" value="1"/>
</dbReference>
<dbReference type="Proteomes" id="UP000666369">
    <property type="component" value="Unassembled WGS sequence"/>
</dbReference>
<dbReference type="InterPro" id="IPR036388">
    <property type="entry name" value="WH-like_DNA-bd_sf"/>
</dbReference>
<feature type="domain" description="HTH lysR-type" evidence="5">
    <location>
        <begin position="1"/>
        <end position="59"/>
    </location>
</feature>
<dbReference type="RefSeq" id="WP_166107939.1">
    <property type="nucleotide sequence ID" value="NZ_JAADJT010000014.1"/>
</dbReference>
<accession>A0ABX0FSL8</accession>
<evidence type="ECO:0000256" key="3">
    <source>
        <dbReference type="ARBA" id="ARBA00023125"/>
    </source>
</evidence>
<reference evidence="7" key="2">
    <citation type="submission" date="2023-07" db="EMBL/GenBank/DDBJ databases">
        <title>Duganella aceri sp. nov., isolated from tree sap.</title>
        <authorList>
            <person name="Kim I.S."/>
        </authorList>
    </citation>
    <scope>NUCLEOTIDE SEQUENCE [LARGE SCALE GENOMIC DNA]</scope>
    <source>
        <strain evidence="7">SAP-35</strain>
    </source>
</reference>
<evidence type="ECO:0000313" key="7">
    <source>
        <dbReference type="Proteomes" id="UP000666369"/>
    </source>
</evidence>
<dbReference type="Gene3D" id="1.10.10.10">
    <property type="entry name" value="Winged helix-like DNA-binding domain superfamily/Winged helix DNA-binding domain"/>
    <property type="match status" value="1"/>
</dbReference>
<evidence type="ECO:0000313" key="6">
    <source>
        <dbReference type="EMBL" id="NGZ87671.1"/>
    </source>
</evidence>
<dbReference type="Pfam" id="PF03466">
    <property type="entry name" value="LysR_substrate"/>
    <property type="match status" value="1"/>
</dbReference>
<comment type="caution">
    <text evidence="6">The sequence shown here is derived from an EMBL/GenBank/DDBJ whole genome shotgun (WGS) entry which is preliminary data.</text>
</comment>
<dbReference type="PROSITE" id="PS50931">
    <property type="entry name" value="HTH_LYSR"/>
    <property type="match status" value="1"/>
</dbReference>
<keyword evidence="2" id="KW-0805">Transcription regulation</keyword>
<evidence type="ECO:0000256" key="1">
    <source>
        <dbReference type="ARBA" id="ARBA00009437"/>
    </source>
</evidence>
<dbReference type="InterPro" id="IPR036390">
    <property type="entry name" value="WH_DNA-bd_sf"/>
</dbReference>
<keyword evidence="3" id="KW-0238">DNA-binding</keyword>
<protein>
    <submittedName>
        <fullName evidence="6">LysR family transcriptional regulator</fullName>
    </submittedName>
</protein>
<evidence type="ECO:0000259" key="5">
    <source>
        <dbReference type="PROSITE" id="PS50931"/>
    </source>
</evidence>
<proteinExistence type="inferred from homology"/>
<evidence type="ECO:0000256" key="2">
    <source>
        <dbReference type="ARBA" id="ARBA00023015"/>
    </source>
</evidence>
<dbReference type="SUPFAM" id="SSF53850">
    <property type="entry name" value="Periplasmic binding protein-like II"/>
    <property type="match status" value="1"/>
</dbReference>
<keyword evidence="7" id="KW-1185">Reference proteome</keyword>
<keyword evidence="4" id="KW-0804">Transcription</keyword>
<organism evidence="6 7">
    <name type="scientific">Duganella aceris</name>
    <dbReference type="NCBI Taxonomy" id="2703883"/>
    <lineage>
        <taxon>Bacteria</taxon>
        <taxon>Pseudomonadati</taxon>
        <taxon>Pseudomonadota</taxon>
        <taxon>Betaproteobacteria</taxon>
        <taxon>Burkholderiales</taxon>
        <taxon>Oxalobacteraceae</taxon>
        <taxon>Telluria group</taxon>
        <taxon>Duganella</taxon>
    </lineage>
</organism>
<dbReference type="PANTHER" id="PTHR30537">
    <property type="entry name" value="HTH-TYPE TRANSCRIPTIONAL REGULATOR"/>
    <property type="match status" value="1"/>
</dbReference>
<dbReference type="Pfam" id="PF00126">
    <property type="entry name" value="HTH_1"/>
    <property type="match status" value="1"/>
</dbReference>